<keyword evidence="2" id="KW-0812">Transmembrane</keyword>
<organism evidence="3 4">
    <name type="scientific">Trichoderma harzianum</name>
    <name type="common">Hypocrea lixii</name>
    <dbReference type="NCBI Taxonomy" id="5544"/>
    <lineage>
        <taxon>Eukaryota</taxon>
        <taxon>Fungi</taxon>
        <taxon>Dikarya</taxon>
        <taxon>Ascomycota</taxon>
        <taxon>Pezizomycotina</taxon>
        <taxon>Sordariomycetes</taxon>
        <taxon>Hypocreomycetidae</taxon>
        <taxon>Hypocreales</taxon>
        <taxon>Hypocreaceae</taxon>
        <taxon>Trichoderma</taxon>
    </lineage>
</organism>
<evidence type="ECO:0000313" key="4">
    <source>
        <dbReference type="Proteomes" id="UP000236290"/>
    </source>
</evidence>
<feature type="region of interest" description="Disordered" evidence="1">
    <location>
        <begin position="1"/>
        <end position="62"/>
    </location>
</feature>
<proteinExistence type="predicted"/>
<protein>
    <submittedName>
        <fullName evidence="3">Uncharacterized protein</fullName>
    </submittedName>
</protein>
<accession>A0A2K0U4Z8</accession>
<dbReference type="OrthoDB" id="3439820at2759"/>
<keyword evidence="2" id="KW-1133">Transmembrane helix</keyword>
<evidence type="ECO:0000313" key="3">
    <source>
        <dbReference type="EMBL" id="PNP52858.1"/>
    </source>
</evidence>
<feature type="compositionally biased region" description="Low complexity" evidence="1">
    <location>
        <begin position="271"/>
        <end position="284"/>
    </location>
</feature>
<dbReference type="AlphaFoldDB" id="A0A2K0U4Z8"/>
<name>A0A2K0U4Z8_TRIHA</name>
<feature type="transmembrane region" description="Helical" evidence="2">
    <location>
        <begin position="475"/>
        <end position="496"/>
    </location>
</feature>
<evidence type="ECO:0000256" key="1">
    <source>
        <dbReference type="SAM" id="MobiDB-lite"/>
    </source>
</evidence>
<reference evidence="3 4" key="1">
    <citation type="submission" date="2017-02" db="EMBL/GenBank/DDBJ databases">
        <title>Genomes of Trichoderma spp. with biocontrol activity.</title>
        <authorList>
            <person name="Gardiner D."/>
            <person name="Kazan K."/>
            <person name="Vos C."/>
            <person name="Harvey P."/>
        </authorList>
    </citation>
    <scope>NUCLEOTIDE SEQUENCE [LARGE SCALE GENOMIC DNA]</scope>
    <source>
        <strain evidence="3 4">Tr1</strain>
    </source>
</reference>
<dbReference type="Proteomes" id="UP000236290">
    <property type="component" value="Unassembled WGS sequence"/>
</dbReference>
<sequence length="519" mass="57706">MEAERNVKKSCTEASKAALSATQPTQSIPASGQTFERRFSLPGMMSMAPSSPDSGPNVFREPPPLILLEGSPLEAMSQRQSTESRIRTRALRRRWDHHRKLCDAKAARAEAVKGPIEGLPTVPGVQASTGPLQGESVTMRLPAGSRHRHRRFTKMAIERDMLELKEGVAKVDKQRLEQPHHFHNQTVTDHEQTSSVLREITDQAHEIEEPASIPTITITGYNHQTSLSAFLLDGSMDPDLVLPPTEARQDESNYSALAVTSFGNSSGGFHSGPSMSSKQSPTSSAEAKMGGEPQAGTTSLEQEVHKMQLTEVHWQDRRTAKATMPAPEDDLLRKSTFTQGRMLQAVNRGKNKNPSAANQEMQQLATEKGANPVDRQMQIHNLPEEHRVYQEHQDEDDAASRLLKEVSPDEAKALDAAAGEQDDDELEDEEEAEELTPLQQFLRYLRALMRLYWATVWPMLDPRTVRVAHDGPMPWWKACLLIALTVPAAALAYVVVVQGTRFVMFMAWLLDFVDDESAI</sequence>
<keyword evidence="2" id="KW-0472">Membrane</keyword>
<gene>
    <name evidence="3" type="ORF">THARTR1_06699</name>
</gene>
<feature type="compositionally biased region" description="Polar residues" evidence="1">
    <location>
        <begin position="20"/>
        <end position="34"/>
    </location>
</feature>
<feature type="region of interest" description="Disordered" evidence="1">
    <location>
        <begin position="265"/>
        <end position="298"/>
    </location>
</feature>
<feature type="compositionally biased region" description="Basic and acidic residues" evidence="1">
    <location>
        <begin position="1"/>
        <end position="11"/>
    </location>
</feature>
<comment type="caution">
    <text evidence="3">The sequence shown here is derived from an EMBL/GenBank/DDBJ whole genome shotgun (WGS) entry which is preliminary data.</text>
</comment>
<evidence type="ECO:0000256" key="2">
    <source>
        <dbReference type="SAM" id="Phobius"/>
    </source>
</evidence>
<dbReference type="EMBL" id="MTYI01000090">
    <property type="protein sequence ID" value="PNP52858.1"/>
    <property type="molecule type" value="Genomic_DNA"/>
</dbReference>